<dbReference type="Proteomes" id="UP001055879">
    <property type="component" value="Linkage Group LG13"/>
</dbReference>
<reference evidence="1 2" key="2">
    <citation type="journal article" date="2022" name="Mol. Ecol. Resour.">
        <title>The genomes of chicory, endive, great burdock and yacon provide insights into Asteraceae paleo-polyploidization history and plant inulin production.</title>
        <authorList>
            <person name="Fan W."/>
            <person name="Wang S."/>
            <person name="Wang H."/>
            <person name="Wang A."/>
            <person name="Jiang F."/>
            <person name="Liu H."/>
            <person name="Zhao H."/>
            <person name="Xu D."/>
            <person name="Zhang Y."/>
        </authorList>
    </citation>
    <scope>NUCLEOTIDE SEQUENCE [LARGE SCALE GENOMIC DNA]</scope>
    <source>
        <strain evidence="2">cv. Niubang</strain>
    </source>
</reference>
<sequence length="568" mass="64407">MTRLREEIKDITRSVMVPFHTQASTSMPDPSAFAMKADLEAMGNQFLQNQNLLRSDFNDQGKKVAVDLKKTVATFRFKSDVEINALSLAAEDALQKINKHDDDHLCKRKKRKAPASCQAEASQKRAHHDDQDPDTSGSGDHEGEKALTPKALVISATPLQALPLQRTTSEAHKPQNLMPCASKDPIPTSPIVQGTTSAGYQKGKVSVGSEHIAEGLAKFVEPSSPELMPTAPTPAVQFQSIDPINVADTSETSPRKKQSSEQKSEQKRQEDRVKEIVQSMDAMRVPIPRPPPKELKFQENIHTYLYSAEPEAVFLAPNLHHLIKEDIRRRFERTALERDEVFSTEDIKTVMSISLHSFANKSIMYAKYLVERKDGKQYTFTDADLKNLCAYDLPQLHAFTEQRHEKRKEYMIANGRIKEVMREHVKFHSKMDFEVALQLGVEKLSITKPHDQFLGIENVPSNSLITEHEFGFIYRDDDGLKKMYRPNQSHKYLNNTLQKIKNTIMRKKGSEIVQAGPAETMIGQIDAQLKASVKANLWRSMLKLFLEFKTRPRAKHVRSAVRRSSRSK</sequence>
<name>A0ACB8Y9N7_ARCLA</name>
<accession>A0ACB8Y9N7</accession>
<protein>
    <submittedName>
        <fullName evidence="1">Uncharacterized protein</fullName>
    </submittedName>
</protein>
<organism evidence="1 2">
    <name type="scientific">Arctium lappa</name>
    <name type="common">Greater burdock</name>
    <name type="synonym">Lappa major</name>
    <dbReference type="NCBI Taxonomy" id="4217"/>
    <lineage>
        <taxon>Eukaryota</taxon>
        <taxon>Viridiplantae</taxon>
        <taxon>Streptophyta</taxon>
        <taxon>Embryophyta</taxon>
        <taxon>Tracheophyta</taxon>
        <taxon>Spermatophyta</taxon>
        <taxon>Magnoliopsida</taxon>
        <taxon>eudicotyledons</taxon>
        <taxon>Gunneridae</taxon>
        <taxon>Pentapetalae</taxon>
        <taxon>asterids</taxon>
        <taxon>campanulids</taxon>
        <taxon>Asterales</taxon>
        <taxon>Asteraceae</taxon>
        <taxon>Carduoideae</taxon>
        <taxon>Cardueae</taxon>
        <taxon>Arctiinae</taxon>
        <taxon>Arctium</taxon>
    </lineage>
</organism>
<evidence type="ECO:0000313" key="2">
    <source>
        <dbReference type="Proteomes" id="UP001055879"/>
    </source>
</evidence>
<comment type="caution">
    <text evidence="1">The sequence shown here is derived from an EMBL/GenBank/DDBJ whole genome shotgun (WGS) entry which is preliminary data.</text>
</comment>
<proteinExistence type="predicted"/>
<dbReference type="EMBL" id="CM042059">
    <property type="protein sequence ID" value="KAI3681414.1"/>
    <property type="molecule type" value="Genomic_DNA"/>
</dbReference>
<reference evidence="2" key="1">
    <citation type="journal article" date="2022" name="Mol. Ecol. Resour.">
        <title>The genomes of chicory, endive, great burdock and yacon provide insights into Asteraceae palaeo-polyploidization history and plant inulin production.</title>
        <authorList>
            <person name="Fan W."/>
            <person name="Wang S."/>
            <person name="Wang H."/>
            <person name="Wang A."/>
            <person name="Jiang F."/>
            <person name="Liu H."/>
            <person name="Zhao H."/>
            <person name="Xu D."/>
            <person name="Zhang Y."/>
        </authorList>
    </citation>
    <scope>NUCLEOTIDE SEQUENCE [LARGE SCALE GENOMIC DNA]</scope>
    <source>
        <strain evidence="2">cv. Niubang</strain>
    </source>
</reference>
<gene>
    <name evidence="1" type="ORF">L6452_36209</name>
</gene>
<keyword evidence="2" id="KW-1185">Reference proteome</keyword>
<evidence type="ECO:0000313" key="1">
    <source>
        <dbReference type="EMBL" id="KAI3681414.1"/>
    </source>
</evidence>